<name>A0ABQ4ILZ6_9ACTN</name>
<comment type="caution">
    <text evidence="2">The sequence shown here is derived from an EMBL/GenBank/DDBJ whole genome shotgun (WGS) entry which is preliminary data.</text>
</comment>
<reference evidence="2 3" key="1">
    <citation type="submission" date="2021-01" db="EMBL/GenBank/DDBJ databases">
        <title>Whole genome shotgun sequence of Verrucosispora gifhornensis NBRC 16317.</title>
        <authorList>
            <person name="Komaki H."/>
            <person name="Tamura T."/>
        </authorList>
    </citation>
    <scope>NUCLEOTIDE SEQUENCE [LARGE SCALE GENOMIC DNA]</scope>
    <source>
        <strain evidence="2 3">NBRC 16317</strain>
    </source>
</reference>
<feature type="region of interest" description="Disordered" evidence="1">
    <location>
        <begin position="1"/>
        <end position="28"/>
    </location>
</feature>
<keyword evidence="3" id="KW-1185">Reference proteome</keyword>
<dbReference type="Proteomes" id="UP000647860">
    <property type="component" value="Unassembled WGS sequence"/>
</dbReference>
<gene>
    <name evidence="2" type="ORF">Vgi01_56220</name>
</gene>
<organism evidence="2 3">
    <name type="scientific">Micromonospora gifhornensis</name>
    <dbReference type="NCBI Taxonomy" id="84594"/>
    <lineage>
        <taxon>Bacteria</taxon>
        <taxon>Bacillati</taxon>
        <taxon>Actinomycetota</taxon>
        <taxon>Actinomycetes</taxon>
        <taxon>Micromonosporales</taxon>
        <taxon>Micromonosporaceae</taxon>
        <taxon>Micromonospora</taxon>
    </lineage>
</organism>
<evidence type="ECO:0000256" key="1">
    <source>
        <dbReference type="SAM" id="MobiDB-lite"/>
    </source>
</evidence>
<dbReference type="EMBL" id="BOPA01000057">
    <property type="protein sequence ID" value="GIJ18938.1"/>
    <property type="molecule type" value="Genomic_DNA"/>
</dbReference>
<evidence type="ECO:0000313" key="2">
    <source>
        <dbReference type="EMBL" id="GIJ18938.1"/>
    </source>
</evidence>
<proteinExistence type="predicted"/>
<sequence>MRAPARPCARTETSSSHSPLPIHEDARPAQRILGMTGIRRPTPTVTLGDEQIAKRTCGHASPCAFSGITIVAGTTGRMDNGRT</sequence>
<accession>A0ABQ4ILZ6</accession>
<evidence type="ECO:0000313" key="3">
    <source>
        <dbReference type="Proteomes" id="UP000647860"/>
    </source>
</evidence>
<protein>
    <submittedName>
        <fullName evidence="2">Uncharacterized protein</fullName>
    </submittedName>
</protein>